<dbReference type="CDD" id="cd02440">
    <property type="entry name" value="AdoMet_MTases"/>
    <property type="match status" value="1"/>
</dbReference>
<dbReference type="AlphaFoldDB" id="A0A0G0FGI9"/>
<dbReference type="Proteomes" id="UP000034508">
    <property type="component" value="Unassembled WGS sequence"/>
</dbReference>
<evidence type="ECO:0000313" key="3">
    <source>
        <dbReference type="Proteomes" id="UP000034508"/>
    </source>
</evidence>
<dbReference type="Pfam" id="PF08241">
    <property type="entry name" value="Methyltransf_11"/>
    <property type="match status" value="1"/>
</dbReference>
<dbReference type="InterPro" id="IPR029063">
    <property type="entry name" value="SAM-dependent_MTases_sf"/>
</dbReference>
<dbReference type="EMBL" id="LBSM01000008">
    <property type="protein sequence ID" value="KKQ18168.1"/>
    <property type="molecule type" value="Genomic_DNA"/>
</dbReference>
<feature type="domain" description="Methyltransferase type 11" evidence="1">
    <location>
        <begin position="46"/>
        <end position="131"/>
    </location>
</feature>
<protein>
    <recommendedName>
        <fullName evidence="1">Methyltransferase type 11 domain-containing protein</fullName>
    </recommendedName>
</protein>
<evidence type="ECO:0000313" key="2">
    <source>
        <dbReference type="EMBL" id="KKQ18168.1"/>
    </source>
</evidence>
<evidence type="ECO:0000259" key="1">
    <source>
        <dbReference type="Pfam" id="PF08241"/>
    </source>
</evidence>
<accession>A0A0G0FGI9</accession>
<name>A0A0G0FGI9_9BACT</name>
<gene>
    <name evidence="2" type="ORF">US31_C0008G0011</name>
</gene>
<dbReference type="InterPro" id="IPR013216">
    <property type="entry name" value="Methyltransf_11"/>
</dbReference>
<dbReference type="GO" id="GO:0008757">
    <property type="term" value="F:S-adenosylmethionine-dependent methyltransferase activity"/>
    <property type="evidence" value="ECO:0007669"/>
    <property type="project" value="InterPro"/>
</dbReference>
<reference evidence="2 3" key="1">
    <citation type="journal article" date="2015" name="Nature">
        <title>rRNA introns, odd ribosomes, and small enigmatic genomes across a large radiation of phyla.</title>
        <authorList>
            <person name="Brown C.T."/>
            <person name="Hug L.A."/>
            <person name="Thomas B.C."/>
            <person name="Sharon I."/>
            <person name="Castelle C.J."/>
            <person name="Singh A."/>
            <person name="Wilkins M.J."/>
            <person name="Williams K.H."/>
            <person name="Banfield J.F."/>
        </authorList>
    </citation>
    <scope>NUCLEOTIDE SEQUENCE [LARGE SCALE GENOMIC DNA]</scope>
</reference>
<dbReference type="SUPFAM" id="SSF53335">
    <property type="entry name" value="S-adenosyl-L-methionine-dependent methyltransferases"/>
    <property type="match status" value="1"/>
</dbReference>
<comment type="caution">
    <text evidence="2">The sequence shown here is derived from an EMBL/GenBank/DDBJ whole genome shotgun (WGS) entry which is preliminary data.</text>
</comment>
<dbReference type="Gene3D" id="3.40.50.150">
    <property type="entry name" value="Vaccinia Virus protein VP39"/>
    <property type="match status" value="1"/>
</dbReference>
<organism evidence="2 3">
    <name type="scientific">Berkelbacteria bacterium GW2011_GWA1_36_9</name>
    <dbReference type="NCBI Taxonomy" id="1618331"/>
    <lineage>
        <taxon>Bacteria</taxon>
        <taxon>Candidatus Berkelbacteria</taxon>
    </lineage>
</organism>
<proteinExistence type="predicted"/>
<sequence length="298" mass="35018">MSKKYSKEELFVKFRNLGWSESQQSRSIFNFLIRARNETRGPNVLLDLGAGECRYNFFFDECHYIAVDFAKGDKRWDWSNLDLIGDISNPKFIKDESVDFCLCTTTLEHISEPHRFFMEIERILKPGGNLYLYVPYLIDEHQTPYDFFRYTSFGLKYLVKQADLKLIFLRPSSGPLSTGIHLINHSLSVAIPKNILTRLFVIFFRLSFKYLLTPIFLVLDKNVKVDRFPKDWVLIAQKELMDLSKKRLQKKFNSKADAINYILRCPNCYKNLKPLSEKYVCANCKNQYPVVNNKINLL</sequence>